<evidence type="ECO:0000256" key="1">
    <source>
        <dbReference type="ARBA" id="ARBA00004651"/>
    </source>
</evidence>
<dbReference type="PANTHER" id="PTHR12677">
    <property type="entry name" value="GOLGI APPARATUS MEMBRANE PROTEIN TVP38-RELATED"/>
    <property type="match status" value="1"/>
</dbReference>
<evidence type="ECO:0000256" key="3">
    <source>
        <dbReference type="ARBA" id="ARBA00022692"/>
    </source>
</evidence>
<comment type="caution">
    <text evidence="8">The sequence shown here is derived from an EMBL/GenBank/DDBJ whole genome shotgun (WGS) entry which is preliminary data.</text>
</comment>
<keyword evidence="9" id="KW-1185">Reference proteome</keyword>
<evidence type="ECO:0000313" key="8">
    <source>
        <dbReference type="EMBL" id="MFC4767051.1"/>
    </source>
</evidence>
<feature type="transmembrane region" description="Helical" evidence="6">
    <location>
        <begin position="5"/>
        <end position="21"/>
    </location>
</feature>
<feature type="transmembrane region" description="Helical" evidence="6">
    <location>
        <begin position="41"/>
        <end position="66"/>
    </location>
</feature>
<evidence type="ECO:0000313" key="9">
    <source>
        <dbReference type="Proteomes" id="UP001596002"/>
    </source>
</evidence>
<accession>A0ABV9PXR0</accession>
<reference evidence="9" key="1">
    <citation type="journal article" date="2019" name="Int. J. Syst. Evol. Microbiol.">
        <title>The Global Catalogue of Microorganisms (GCM) 10K type strain sequencing project: providing services to taxonomists for standard genome sequencing and annotation.</title>
        <authorList>
            <consortium name="The Broad Institute Genomics Platform"/>
            <consortium name="The Broad Institute Genome Sequencing Center for Infectious Disease"/>
            <person name="Wu L."/>
            <person name="Ma J."/>
        </authorList>
    </citation>
    <scope>NUCLEOTIDE SEQUENCE [LARGE SCALE GENOMIC DNA]</scope>
    <source>
        <strain evidence="9">WYCCWR 12678</strain>
    </source>
</reference>
<evidence type="ECO:0000256" key="6">
    <source>
        <dbReference type="RuleBase" id="RU366058"/>
    </source>
</evidence>
<dbReference type="Pfam" id="PF09335">
    <property type="entry name" value="VTT_dom"/>
    <property type="match status" value="1"/>
</dbReference>
<dbReference type="EMBL" id="JBHSHC010000044">
    <property type="protein sequence ID" value="MFC4767051.1"/>
    <property type="molecule type" value="Genomic_DNA"/>
</dbReference>
<feature type="transmembrane region" description="Helical" evidence="6">
    <location>
        <begin position="73"/>
        <end position="94"/>
    </location>
</feature>
<comment type="similarity">
    <text evidence="6">Belongs to the TVP38/TMEM64 family.</text>
</comment>
<keyword evidence="3 6" id="KW-0812">Transmembrane</keyword>
<feature type="transmembrane region" description="Helical" evidence="6">
    <location>
        <begin position="178"/>
        <end position="199"/>
    </location>
</feature>
<keyword evidence="4 6" id="KW-1133">Transmembrane helix</keyword>
<dbReference type="InterPro" id="IPR032816">
    <property type="entry name" value="VTT_dom"/>
</dbReference>
<keyword evidence="5 6" id="KW-0472">Membrane</keyword>
<evidence type="ECO:0000256" key="4">
    <source>
        <dbReference type="ARBA" id="ARBA00022989"/>
    </source>
</evidence>
<dbReference type="PANTHER" id="PTHR12677:SF59">
    <property type="entry name" value="GOLGI APPARATUS MEMBRANE PROTEIN TVP38-RELATED"/>
    <property type="match status" value="1"/>
</dbReference>
<dbReference type="RefSeq" id="WP_380024936.1">
    <property type="nucleotide sequence ID" value="NZ_JBHSHC010000044.1"/>
</dbReference>
<evidence type="ECO:0000256" key="2">
    <source>
        <dbReference type="ARBA" id="ARBA00022475"/>
    </source>
</evidence>
<gene>
    <name evidence="8" type="ORF">ACFO8Q_06680</name>
</gene>
<dbReference type="Proteomes" id="UP001596002">
    <property type="component" value="Unassembled WGS sequence"/>
</dbReference>
<keyword evidence="2 6" id="KW-1003">Cell membrane</keyword>
<comment type="subcellular location">
    <subcellularLocation>
        <location evidence="1 6">Cell membrane</location>
        <topology evidence="1 6">Multi-pass membrane protein</topology>
    </subcellularLocation>
</comment>
<evidence type="ECO:0000256" key="5">
    <source>
        <dbReference type="ARBA" id="ARBA00023136"/>
    </source>
</evidence>
<feature type="domain" description="VTT" evidence="7">
    <location>
        <begin position="53"/>
        <end position="171"/>
    </location>
</feature>
<sequence>MIRKYSAIFLFVAIILVGYWQKEFFLEWIRAGGTISVFVSILFVAIIAFFPVVPFVAVAAVIGGVFGTWTGSAITLTGAMTGAMIMFWLARYGFRDWAQNYLNKYPKAKEYETYFENNAFLSILFVRMVPVVPSQAVNIVSGVSRVPWYTFFAASALGKLPSNLIFNLAGSTFGQNKWASVMIYGTYFLLIAIAAFLYLRKQQLQKES</sequence>
<comment type="caution">
    <text evidence="6">Lacks conserved residue(s) required for the propagation of feature annotation.</text>
</comment>
<organism evidence="8 9">
    <name type="scientific">Effusibacillus consociatus</name>
    <dbReference type="NCBI Taxonomy" id="1117041"/>
    <lineage>
        <taxon>Bacteria</taxon>
        <taxon>Bacillati</taxon>
        <taxon>Bacillota</taxon>
        <taxon>Bacilli</taxon>
        <taxon>Bacillales</taxon>
        <taxon>Alicyclobacillaceae</taxon>
        <taxon>Effusibacillus</taxon>
    </lineage>
</organism>
<evidence type="ECO:0000259" key="7">
    <source>
        <dbReference type="Pfam" id="PF09335"/>
    </source>
</evidence>
<dbReference type="InterPro" id="IPR015414">
    <property type="entry name" value="TMEM64"/>
</dbReference>
<protein>
    <recommendedName>
        <fullName evidence="6">TVP38/TMEM64 family membrane protein</fullName>
    </recommendedName>
</protein>
<proteinExistence type="inferred from homology"/>
<name>A0ABV9PXR0_9BACL</name>